<keyword evidence="4" id="KW-1185">Reference proteome</keyword>
<accession>A0ABU2NC45</accession>
<keyword evidence="2" id="KW-0732">Signal</keyword>
<evidence type="ECO:0008006" key="5">
    <source>
        <dbReference type="Google" id="ProtNLM"/>
    </source>
</evidence>
<gene>
    <name evidence="3" type="ORF">RM445_18535</name>
</gene>
<reference evidence="4" key="1">
    <citation type="submission" date="2023-07" db="EMBL/GenBank/DDBJ databases">
        <title>30 novel species of actinomycetes from the DSMZ collection.</title>
        <authorList>
            <person name="Nouioui I."/>
        </authorList>
    </citation>
    <scope>NUCLEOTIDE SEQUENCE [LARGE SCALE GENOMIC DNA]</scope>
    <source>
        <strain evidence="4">DSM 45834</strain>
    </source>
</reference>
<dbReference type="PROSITE" id="PS51257">
    <property type="entry name" value="PROKAR_LIPOPROTEIN"/>
    <property type="match status" value="1"/>
</dbReference>
<comment type="caution">
    <text evidence="3">The sequence shown here is derived from an EMBL/GenBank/DDBJ whole genome shotgun (WGS) entry which is preliminary data.</text>
</comment>
<name>A0ABU2NC45_9PSEU</name>
<organism evidence="3 4">
    <name type="scientific">Pseudonocardia charpentierae</name>
    <dbReference type="NCBI Taxonomy" id="3075545"/>
    <lineage>
        <taxon>Bacteria</taxon>
        <taxon>Bacillati</taxon>
        <taxon>Actinomycetota</taxon>
        <taxon>Actinomycetes</taxon>
        <taxon>Pseudonocardiales</taxon>
        <taxon>Pseudonocardiaceae</taxon>
        <taxon>Pseudonocardia</taxon>
    </lineage>
</organism>
<dbReference type="RefSeq" id="WP_311557883.1">
    <property type="nucleotide sequence ID" value="NZ_JAVREJ010000013.1"/>
</dbReference>
<feature type="chain" id="PRO_5046471519" description="DUF3558 domain-containing protein" evidence="2">
    <location>
        <begin position="25"/>
        <end position="185"/>
    </location>
</feature>
<protein>
    <recommendedName>
        <fullName evidence="5">DUF3558 domain-containing protein</fullName>
    </recommendedName>
</protein>
<evidence type="ECO:0000313" key="4">
    <source>
        <dbReference type="Proteomes" id="UP001183202"/>
    </source>
</evidence>
<dbReference type="EMBL" id="JAVREJ010000013">
    <property type="protein sequence ID" value="MDT0351532.1"/>
    <property type="molecule type" value="Genomic_DNA"/>
</dbReference>
<proteinExistence type="predicted"/>
<evidence type="ECO:0000256" key="2">
    <source>
        <dbReference type="SAM" id="SignalP"/>
    </source>
</evidence>
<feature type="signal peptide" evidence="2">
    <location>
        <begin position="1"/>
        <end position="24"/>
    </location>
</feature>
<evidence type="ECO:0000256" key="1">
    <source>
        <dbReference type="SAM" id="MobiDB-lite"/>
    </source>
</evidence>
<dbReference type="Proteomes" id="UP001183202">
    <property type="component" value="Unassembled WGS sequence"/>
</dbReference>
<sequence length="185" mass="18905">MRTAVLIAAATLVLGVTGCGSSPAAVQPAAPPPAPTASGAEPDESGCPLSAEALSSATGMTWALRTTEPDHELETLPGVKADVCVLTSDDRPQQGGDPLVLRVDTAEGADAEKVRTEFEASCSRNGGTATDSSVATGARVCTSQFLPEALLGDNDRVVEVYYVAADQETAKELEGSFDKVLAAVQ</sequence>
<evidence type="ECO:0000313" key="3">
    <source>
        <dbReference type="EMBL" id="MDT0351532.1"/>
    </source>
</evidence>
<feature type="region of interest" description="Disordered" evidence="1">
    <location>
        <begin position="22"/>
        <end position="47"/>
    </location>
</feature>